<dbReference type="SUPFAM" id="SSF53335">
    <property type="entry name" value="S-adenosyl-L-methionine-dependent methyltransferases"/>
    <property type="match status" value="1"/>
</dbReference>
<evidence type="ECO:0000313" key="2">
    <source>
        <dbReference type="Proteomes" id="UP000768567"/>
    </source>
</evidence>
<dbReference type="PANTHER" id="PTHR38451">
    <property type="entry name" value="TRNA (ADENINE(22)-N(1))-METHYLTRANSFERASE"/>
    <property type="match status" value="1"/>
</dbReference>
<dbReference type="GO" id="GO:0032259">
    <property type="term" value="P:methylation"/>
    <property type="evidence" value="ECO:0007669"/>
    <property type="project" value="UniProtKB-KW"/>
</dbReference>
<sequence>MTTLPTSSNPRLPVLDARLSAAAAYVRPGHPAADIGCDHGKLSAWLAGSGRCPRVFACDLRPDPLEKARRRCAPWADRVDCRLGSGLEVLAPGEADDIIIAGMGAETILDILDAAPWVADGRYNLVLVPATKHSLLRLGLARRGFALQEETLAFAAGRWYSVMNARYDGNTHTPDAWFCLTGKTTGQPGFGDYCAQQYPKLKKYRLGLAPGPEAEAVDGLIRRLEGNT</sequence>
<reference evidence="1 2" key="1">
    <citation type="submission" date="2020-10" db="EMBL/GenBank/DDBJ databases">
        <title>ChiBAC.</title>
        <authorList>
            <person name="Zenner C."/>
            <person name="Hitch T.C.A."/>
            <person name="Clavel T."/>
        </authorList>
    </citation>
    <scope>NUCLEOTIDE SEQUENCE [LARGE SCALE GENOMIC DNA]</scope>
    <source>
        <strain evidence="1 2">DSM 109015</strain>
    </source>
</reference>
<protein>
    <submittedName>
        <fullName evidence="1">SAM-dependent methyltransferase</fullName>
    </submittedName>
</protein>
<keyword evidence="2" id="KW-1185">Reference proteome</keyword>
<dbReference type="EMBL" id="JADCKC010000003">
    <property type="protein sequence ID" value="MBE5038112.1"/>
    <property type="molecule type" value="Genomic_DNA"/>
</dbReference>
<dbReference type="PANTHER" id="PTHR38451:SF1">
    <property type="entry name" value="TRNA (ADENINE(22)-N(1))-METHYLTRANSFERASE"/>
    <property type="match status" value="1"/>
</dbReference>
<comment type="caution">
    <text evidence="1">The sequence shown here is derived from an EMBL/GenBank/DDBJ whole genome shotgun (WGS) entry which is preliminary data.</text>
</comment>
<organism evidence="1 2">
    <name type="scientific">Gemmiger gallinarum</name>
    <dbReference type="NCBI Taxonomy" id="2779354"/>
    <lineage>
        <taxon>Bacteria</taxon>
        <taxon>Bacillati</taxon>
        <taxon>Bacillota</taxon>
        <taxon>Clostridia</taxon>
        <taxon>Eubacteriales</taxon>
        <taxon>Gemmiger</taxon>
    </lineage>
</organism>
<dbReference type="GO" id="GO:0008168">
    <property type="term" value="F:methyltransferase activity"/>
    <property type="evidence" value="ECO:0007669"/>
    <property type="project" value="UniProtKB-KW"/>
</dbReference>
<dbReference type="Proteomes" id="UP000768567">
    <property type="component" value="Unassembled WGS sequence"/>
</dbReference>
<keyword evidence="1" id="KW-0808">Transferase</keyword>
<dbReference type="Gene3D" id="3.40.50.150">
    <property type="entry name" value="Vaccinia Virus protein VP39"/>
    <property type="match status" value="1"/>
</dbReference>
<keyword evidence="1" id="KW-0489">Methyltransferase</keyword>
<dbReference type="Pfam" id="PF12847">
    <property type="entry name" value="Methyltransf_18"/>
    <property type="match status" value="1"/>
</dbReference>
<dbReference type="InterPro" id="IPR029063">
    <property type="entry name" value="SAM-dependent_MTases_sf"/>
</dbReference>
<gene>
    <name evidence="1" type="ORF">INF35_09985</name>
</gene>
<evidence type="ECO:0000313" key="1">
    <source>
        <dbReference type="EMBL" id="MBE5038112.1"/>
    </source>
</evidence>
<accession>A0ABR9R5C2</accession>
<name>A0ABR9R5C2_9FIRM</name>
<proteinExistence type="predicted"/>